<accession>A0A918LCN2</accession>
<dbReference type="EMBL" id="BMRB01000002">
    <property type="protein sequence ID" value="GGS31141.1"/>
    <property type="molecule type" value="Genomic_DNA"/>
</dbReference>
<gene>
    <name evidence="2" type="ORF">GCM10010171_26250</name>
</gene>
<keyword evidence="3" id="KW-1185">Reference proteome</keyword>
<dbReference type="GO" id="GO:0003824">
    <property type="term" value="F:catalytic activity"/>
    <property type="evidence" value="ECO:0007669"/>
    <property type="project" value="InterPro"/>
</dbReference>
<organism evidence="2 3">
    <name type="scientific">Actinokineospora fastidiosa</name>
    <dbReference type="NCBI Taxonomy" id="1816"/>
    <lineage>
        <taxon>Bacteria</taxon>
        <taxon>Bacillati</taxon>
        <taxon>Actinomycetota</taxon>
        <taxon>Actinomycetes</taxon>
        <taxon>Pseudonocardiales</taxon>
        <taxon>Pseudonocardiaceae</taxon>
        <taxon>Actinokineospora</taxon>
    </lineage>
</organism>
<dbReference type="SUPFAM" id="SSF56219">
    <property type="entry name" value="DNase I-like"/>
    <property type="match status" value="1"/>
</dbReference>
<name>A0A918LCN2_9PSEU</name>
<dbReference type="Gene3D" id="3.60.10.10">
    <property type="entry name" value="Endonuclease/exonuclease/phosphatase"/>
    <property type="match status" value="1"/>
</dbReference>
<dbReference type="PANTHER" id="PTHR42834:SF1">
    <property type="entry name" value="ENDONUCLEASE_EXONUCLEASE_PHOSPHATASE FAMILY PROTEIN (AFU_ORTHOLOGUE AFUA_3G09210)"/>
    <property type="match status" value="1"/>
</dbReference>
<reference evidence="2" key="2">
    <citation type="submission" date="2020-09" db="EMBL/GenBank/DDBJ databases">
        <authorList>
            <person name="Sun Q."/>
            <person name="Ohkuma M."/>
        </authorList>
    </citation>
    <scope>NUCLEOTIDE SEQUENCE</scope>
    <source>
        <strain evidence="2">JCM 3276</strain>
    </source>
</reference>
<dbReference type="RefSeq" id="WP_189210683.1">
    <property type="nucleotide sequence ID" value="NZ_BMRB01000002.1"/>
</dbReference>
<feature type="domain" description="Endonuclease/exonuclease/phosphatase" evidence="1">
    <location>
        <begin position="37"/>
        <end position="298"/>
    </location>
</feature>
<evidence type="ECO:0000313" key="3">
    <source>
        <dbReference type="Proteomes" id="UP000660680"/>
    </source>
</evidence>
<dbReference type="Proteomes" id="UP000660680">
    <property type="component" value="Unassembled WGS sequence"/>
</dbReference>
<evidence type="ECO:0000259" key="1">
    <source>
        <dbReference type="Pfam" id="PF03372"/>
    </source>
</evidence>
<comment type="caution">
    <text evidence="2">The sequence shown here is derived from an EMBL/GenBank/DDBJ whole genome shotgun (WGS) entry which is preliminary data.</text>
</comment>
<protein>
    <submittedName>
        <fullName evidence="2">Nuclease</fullName>
    </submittedName>
</protein>
<dbReference type="Pfam" id="PF03372">
    <property type="entry name" value="Exo_endo_phos"/>
    <property type="match status" value="1"/>
</dbReference>
<dbReference type="AlphaFoldDB" id="A0A918LCN2"/>
<dbReference type="InterPro" id="IPR005135">
    <property type="entry name" value="Endo/exonuclease/phosphatase"/>
</dbReference>
<dbReference type="InterPro" id="IPR036691">
    <property type="entry name" value="Endo/exonu/phosph_ase_sf"/>
</dbReference>
<reference evidence="2" key="1">
    <citation type="journal article" date="2014" name="Int. J. Syst. Evol. Microbiol.">
        <title>Complete genome sequence of Corynebacterium casei LMG S-19264T (=DSM 44701T), isolated from a smear-ripened cheese.</title>
        <authorList>
            <consortium name="US DOE Joint Genome Institute (JGI-PGF)"/>
            <person name="Walter F."/>
            <person name="Albersmeier A."/>
            <person name="Kalinowski J."/>
            <person name="Ruckert C."/>
        </authorList>
    </citation>
    <scope>NUCLEOTIDE SEQUENCE</scope>
    <source>
        <strain evidence="2">JCM 3276</strain>
    </source>
</reference>
<evidence type="ECO:0000313" key="2">
    <source>
        <dbReference type="EMBL" id="GGS31141.1"/>
    </source>
</evidence>
<dbReference type="PANTHER" id="PTHR42834">
    <property type="entry name" value="ENDONUCLEASE/EXONUCLEASE/PHOSPHATASE FAMILY PROTEIN (AFU_ORTHOLOGUE AFUA_3G09210)"/>
    <property type="match status" value="1"/>
</dbReference>
<proteinExistence type="predicted"/>
<sequence length="312" mass="33668">MRIGTFNVLNLARPGEECYPNEPVYTAAEYADKCAWIGGQLRRMAADVVGFQEVFHEDALREAGAGVFEPGSIVAPGADGVSGPRVGLATRLPLAGPPESITDFPPGLDVPVEGLALPLGSFSRPILRARVLVGAMTVSVYVAHLKSKRPVHADTTDPSDPREAALGKARALIRRAAEAAALRFLVLDDLATTAQPVILLGDLNDGPRAVTTDIILGDPREPHALYSTHDITTRITGQDVSYSHIYRGHYENLDHILVSGDFHDLNPDRIGEVTRLHHFTDHLTGLDEDRATRAVSDHAQLVAEIRLRPPGS</sequence>